<dbReference type="Gene3D" id="1.10.10.10">
    <property type="entry name" value="Winged helix-like DNA-binding domain superfamily/Winged helix DNA-binding domain"/>
    <property type="match status" value="1"/>
</dbReference>
<dbReference type="Proteomes" id="UP000823613">
    <property type="component" value="Unassembled WGS sequence"/>
</dbReference>
<comment type="caution">
    <text evidence="5">The sequence shown here is derived from an EMBL/GenBank/DDBJ whole genome shotgun (WGS) entry which is preliminary data.</text>
</comment>
<dbReference type="Pfam" id="PF01022">
    <property type="entry name" value="HTH_5"/>
    <property type="match status" value="1"/>
</dbReference>
<dbReference type="GO" id="GO:0003677">
    <property type="term" value="F:DNA binding"/>
    <property type="evidence" value="ECO:0007669"/>
    <property type="project" value="UniProtKB-KW"/>
</dbReference>
<reference evidence="5" key="1">
    <citation type="submission" date="2020-10" db="EMBL/GenBank/DDBJ databases">
        <authorList>
            <person name="Gilroy R."/>
        </authorList>
    </citation>
    <scope>NUCLEOTIDE SEQUENCE</scope>
    <source>
        <strain evidence="5">11159</strain>
    </source>
</reference>
<dbReference type="PANTHER" id="PTHR43132:SF6">
    <property type="entry name" value="HTH-TYPE TRANSCRIPTIONAL REPRESSOR CZRA"/>
    <property type="match status" value="1"/>
</dbReference>
<gene>
    <name evidence="5" type="ORF">IAC58_04215</name>
</gene>
<dbReference type="InterPro" id="IPR036390">
    <property type="entry name" value="WH_DNA-bd_sf"/>
</dbReference>
<evidence type="ECO:0000256" key="3">
    <source>
        <dbReference type="ARBA" id="ARBA00023163"/>
    </source>
</evidence>
<dbReference type="AlphaFoldDB" id="A0A9D9DJS7"/>
<dbReference type="SUPFAM" id="SSF46785">
    <property type="entry name" value="Winged helix' DNA-binding domain"/>
    <property type="match status" value="1"/>
</dbReference>
<proteinExistence type="predicted"/>
<name>A0A9D9DJS7_9BACL</name>
<evidence type="ECO:0000256" key="1">
    <source>
        <dbReference type="ARBA" id="ARBA00023015"/>
    </source>
</evidence>
<protein>
    <submittedName>
        <fullName evidence="5">Winged helix-turn-helix transcriptional regulator</fullName>
    </submittedName>
</protein>
<keyword evidence="3" id="KW-0804">Transcription</keyword>
<dbReference type="PROSITE" id="PS50987">
    <property type="entry name" value="HTH_ARSR_2"/>
    <property type="match status" value="1"/>
</dbReference>
<feature type="domain" description="HTH arsR-type" evidence="4">
    <location>
        <begin position="17"/>
        <end position="110"/>
    </location>
</feature>
<dbReference type="InterPro" id="IPR011991">
    <property type="entry name" value="ArsR-like_HTH"/>
</dbReference>
<evidence type="ECO:0000313" key="6">
    <source>
        <dbReference type="Proteomes" id="UP000823613"/>
    </source>
</evidence>
<keyword evidence="1" id="KW-0805">Transcription regulation</keyword>
<organism evidence="5 6">
    <name type="scientific">Candidatus Onthovivens merdipullorum</name>
    <dbReference type="NCBI Taxonomy" id="2840889"/>
    <lineage>
        <taxon>Bacteria</taxon>
        <taxon>Bacillati</taxon>
        <taxon>Bacillota</taxon>
        <taxon>Bacilli</taxon>
        <taxon>Bacillales</taxon>
        <taxon>Candidatus Onthovivens</taxon>
    </lineage>
</organism>
<dbReference type="InterPro" id="IPR001845">
    <property type="entry name" value="HTH_ArsR_DNA-bd_dom"/>
</dbReference>
<evidence type="ECO:0000256" key="2">
    <source>
        <dbReference type="ARBA" id="ARBA00023125"/>
    </source>
</evidence>
<dbReference type="SMART" id="SM00418">
    <property type="entry name" value="HTH_ARSR"/>
    <property type="match status" value="1"/>
</dbReference>
<sequence>MEKILEDKIKKIKRQMIPEKEIYDISDFFKIFGDSTRLQILWALDNSELTVSELCDITNMNKSAISHQLRYLKDNKLVKYRKNGKNVIYSLDDEHVSIIIETARRHLKEN</sequence>
<dbReference type="GO" id="GO:0003700">
    <property type="term" value="F:DNA-binding transcription factor activity"/>
    <property type="evidence" value="ECO:0007669"/>
    <property type="project" value="InterPro"/>
</dbReference>
<dbReference type="EMBL" id="JADIMY010000085">
    <property type="protein sequence ID" value="MBO8427741.1"/>
    <property type="molecule type" value="Genomic_DNA"/>
</dbReference>
<dbReference type="CDD" id="cd00090">
    <property type="entry name" value="HTH_ARSR"/>
    <property type="match status" value="1"/>
</dbReference>
<evidence type="ECO:0000259" key="4">
    <source>
        <dbReference type="PROSITE" id="PS50987"/>
    </source>
</evidence>
<dbReference type="InterPro" id="IPR051011">
    <property type="entry name" value="Metal_resp_trans_reg"/>
</dbReference>
<evidence type="ECO:0000313" key="5">
    <source>
        <dbReference type="EMBL" id="MBO8427741.1"/>
    </source>
</evidence>
<dbReference type="PRINTS" id="PR00778">
    <property type="entry name" value="HTHARSR"/>
</dbReference>
<accession>A0A9D9DJS7</accession>
<dbReference type="InterPro" id="IPR036388">
    <property type="entry name" value="WH-like_DNA-bd_sf"/>
</dbReference>
<keyword evidence="2" id="KW-0238">DNA-binding</keyword>
<reference evidence="5" key="2">
    <citation type="journal article" date="2021" name="PeerJ">
        <title>Extensive microbial diversity within the chicken gut microbiome revealed by metagenomics and culture.</title>
        <authorList>
            <person name="Gilroy R."/>
            <person name="Ravi A."/>
            <person name="Getino M."/>
            <person name="Pursley I."/>
            <person name="Horton D.L."/>
            <person name="Alikhan N.F."/>
            <person name="Baker D."/>
            <person name="Gharbi K."/>
            <person name="Hall N."/>
            <person name="Watson M."/>
            <person name="Adriaenssens E.M."/>
            <person name="Foster-Nyarko E."/>
            <person name="Jarju S."/>
            <person name="Secka A."/>
            <person name="Antonio M."/>
            <person name="Oren A."/>
            <person name="Chaudhuri R.R."/>
            <person name="La Ragione R."/>
            <person name="Hildebrand F."/>
            <person name="Pallen M.J."/>
        </authorList>
    </citation>
    <scope>NUCLEOTIDE SEQUENCE</scope>
    <source>
        <strain evidence="5">11159</strain>
    </source>
</reference>
<dbReference type="PANTHER" id="PTHR43132">
    <property type="entry name" value="ARSENICAL RESISTANCE OPERON REPRESSOR ARSR-RELATED"/>
    <property type="match status" value="1"/>
</dbReference>
<dbReference type="NCBIfam" id="NF033788">
    <property type="entry name" value="HTH_metalloreg"/>
    <property type="match status" value="1"/>
</dbReference>